<organism evidence="1 2">
    <name type="scientific">Dichanthelium oligosanthes</name>
    <dbReference type="NCBI Taxonomy" id="888268"/>
    <lineage>
        <taxon>Eukaryota</taxon>
        <taxon>Viridiplantae</taxon>
        <taxon>Streptophyta</taxon>
        <taxon>Embryophyta</taxon>
        <taxon>Tracheophyta</taxon>
        <taxon>Spermatophyta</taxon>
        <taxon>Magnoliopsida</taxon>
        <taxon>Liliopsida</taxon>
        <taxon>Poales</taxon>
        <taxon>Poaceae</taxon>
        <taxon>PACMAD clade</taxon>
        <taxon>Panicoideae</taxon>
        <taxon>Panicodae</taxon>
        <taxon>Paniceae</taxon>
        <taxon>Dichantheliinae</taxon>
        <taxon>Dichanthelium</taxon>
    </lineage>
</organism>
<accession>A0A1E5V5D8</accession>
<dbReference type="EMBL" id="LWDX02050867">
    <property type="protein sequence ID" value="OEL20379.1"/>
    <property type="molecule type" value="Genomic_DNA"/>
</dbReference>
<dbReference type="OrthoDB" id="10555548at2759"/>
<dbReference type="AlphaFoldDB" id="A0A1E5V5D8"/>
<comment type="caution">
    <text evidence="1">The sequence shown here is derived from an EMBL/GenBank/DDBJ whole genome shotgun (WGS) entry which is preliminary data.</text>
</comment>
<name>A0A1E5V5D8_9POAL</name>
<proteinExistence type="predicted"/>
<keyword evidence="2" id="KW-1185">Reference proteome</keyword>
<gene>
    <name evidence="1" type="ORF">BAE44_0018602</name>
</gene>
<protein>
    <submittedName>
        <fullName evidence="1">Uncharacterized protein</fullName>
    </submittedName>
</protein>
<sequence length="132" mass="14720">LGLLFVDWGRPVKTQAADPSFYDEVTAVSHSLERSASQAHIMVDVPLIGFSIGTCSSSTRESASSFTMDTLRHHRRWRRTGLRRLQSAATKTTGSTSTGLQCKLLLCLYAEQCMYKICNTLDVEFKNEPENS</sequence>
<evidence type="ECO:0000313" key="1">
    <source>
        <dbReference type="EMBL" id="OEL20379.1"/>
    </source>
</evidence>
<evidence type="ECO:0000313" key="2">
    <source>
        <dbReference type="Proteomes" id="UP000095767"/>
    </source>
</evidence>
<feature type="non-terminal residue" evidence="1">
    <location>
        <position position="1"/>
    </location>
</feature>
<dbReference type="Proteomes" id="UP000095767">
    <property type="component" value="Unassembled WGS sequence"/>
</dbReference>
<reference evidence="1 2" key="1">
    <citation type="submission" date="2016-09" db="EMBL/GenBank/DDBJ databases">
        <title>The draft genome of Dichanthelium oligosanthes: A C3 panicoid grass species.</title>
        <authorList>
            <person name="Studer A.J."/>
            <person name="Schnable J.C."/>
            <person name="Brutnell T.P."/>
        </authorList>
    </citation>
    <scope>NUCLEOTIDE SEQUENCE [LARGE SCALE GENOMIC DNA]</scope>
    <source>
        <strain evidence="2">cv. Kellogg 1175</strain>
        <tissue evidence="1">Leaf</tissue>
    </source>
</reference>